<dbReference type="Pfam" id="PF01535">
    <property type="entry name" value="PPR"/>
    <property type="match status" value="2"/>
</dbReference>
<protein>
    <recommendedName>
        <fullName evidence="5">Pentatricopeptide repeat-containing protein</fullName>
    </recommendedName>
</protein>
<comment type="caution">
    <text evidence="3">The sequence shown here is derived from an EMBL/GenBank/DDBJ whole genome shotgun (WGS) entry which is preliminary data.</text>
</comment>
<evidence type="ECO:0008006" key="5">
    <source>
        <dbReference type="Google" id="ProtNLM"/>
    </source>
</evidence>
<evidence type="ECO:0000313" key="4">
    <source>
        <dbReference type="Proteomes" id="UP001396334"/>
    </source>
</evidence>
<dbReference type="InterPro" id="IPR046960">
    <property type="entry name" value="PPR_At4g14850-like_plant"/>
</dbReference>
<accession>A0ABR2PFZ6</accession>
<dbReference type="EMBL" id="JBBPBN010000060">
    <property type="protein sequence ID" value="KAK8987340.1"/>
    <property type="molecule type" value="Genomic_DNA"/>
</dbReference>
<reference evidence="3 4" key="1">
    <citation type="journal article" date="2024" name="G3 (Bethesda)">
        <title>Genome assembly of Hibiscus sabdariffa L. provides insights into metabolisms of medicinal natural products.</title>
        <authorList>
            <person name="Kim T."/>
        </authorList>
    </citation>
    <scope>NUCLEOTIDE SEQUENCE [LARGE SCALE GENOMIC DNA]</scope>
    <source>
        <strain evidence="3">TK-2024</strain>
        <tissue evidence="3">Old leaves</tissue>
    </source>
</reference>
<keyword evidence="1" id="KW-0677">Repeat</keyword>
<evidence type="ECO:0000256" key="1">
    <source>
        <dbReference type="ARBA" id="ARBA00022737"/>
    </source>
</evidence>
<evidence type="ECO:0000313" key="3">
    <source>
        <dbReference type="EMBL" id="KAK8987340.1"/>
    </source>
</evidence>
<gene>
    <name evidence="3" type="ORF">V6N11_027092</name>
</gene>
<dbReference type="PANTHER" id="PTHR47926:SF347">
    <property type="entry name" value="PENTATRICOPEPTIDE REPEAT-CONTAINING PROTEIN"/>
    <property type="match status" value="1"/>
</dbReference>
<proteinExistence type="predicted"/>
<dbReference type="InterPro" id="IPR002885">
    <property type="entry name" value="PPR_rpt"/>
</dbReference>
<dbReference type="PANTHER" id="PTHR47926">
    <property type="entry name" value="PENTATRICOPEPTIDE REPEAT-CONTAINING PROTEIN"/>
    <property type="match status" value="1"/>
</dbReference>
<keyword evidence="2" id="KW-1133">Transmembrane helix</keyword>
<keyword evidence="2" id="KW-0472">Membrane</keyword>
<evidence type="ECO:0000256" key="2">
    <source>
        <dbReference type="SAM" id="Phobius"/>
    </source>
</evidence>
<sequence>MYMKVGCVESGENVFVEMPVRDLVSWDAIIYGDQLVGDGLSSLVCLREMVLVGIRPDRQIHAVIMKWGLSYSVTIISNSIIYLYAKCGDLQIARRCFDGMFRKDIVSWNTIITAYAIHGFGIIFIHLFYEMIQNAGRWEDAEKIKTLMIRESVAKTMDVVQLRKTMKFTGLSIRTGRMFGLISTELASSVPVRKEKQRSRRLLKER</sequence>
<dbReference type="Gene3D" id="1.25.40.10">
    <property type="entry name" value="Tetratricopeptide repeat domain"/>
    <property type="match status" value="2"/>
</dbReference>
<keyword evidence="4" id="KW-1185">Reference proteome</keyword>
<name>A0ABR2PFZ6_9ROSI</name>
<feature type="transmembrane region" description="Helical" evidence="2">
    <location>
        <begin position="64"/>
        <end position="85"/>
    </location>
</feature>
<dbReference type="Proteomes" id="UP001396334">
    <property type="component" value="Unassembled WGS sequence"/>
</dbReference>
<keyword evidence="2" id="KW-0812">Transmembrane</keyword>
<feature type="transmembrane region" description="Helical" evidence="2">
    <location>
        <begin position="105"/>
        <end position="129"/>
    </location>
</feature>
<organism evidence="3 4">
    <name type="scientific">Hibiscus sabdariffa</name>
    <name type="common">roselle</name>
    <dbReference type="NCBI Taxonomy" id="183260"/>
    <lineage>
        <taxon>Eukaryota</taxon>
        <taxon>Viridiplantae</taxon>
        <taxon>Streptophyta</taxon>
        <taxon>Embryophyta</taxon>
        <taxon>Tracheophyta</taxon>
        <taxon>Spermatophyta</taxon>
        <taxon>Magnoliopsida</taxon>
        <taxon>eudicotyledons</taxon>
        <taxon>Gunneridae</taxon>
        <taxon>Pentapetalae</taxon>
        <taxon>rosids</taxon>
        <taxon>malvids</taxon>
        <taxon>Malvales</taxon>
        <taxon>Malvaceae</taxon>
        <taxon>Malvoideae</taxon>
        <taxon>Hibiscus</taxon>
    </lineage>
</organism>
<dbReference type="InterPro" id="IPR011990">
    <property type="entry name" value="TPR-like_helical_dom_sf"/>
</dbReference>